<comment type="function">
    <text evidence="2">Catalyzes the reversible oxidation of 3-phospho-D-glycerate to 3-phosphonooxypyruvate, the first step of the phosphorylated L-serine biosynthesis pathway. Also catalyzes the reversible oxidation of 2-hydroxyglutarate to 2-oxoglutarate.</text>
</comment>
<evidence type="ECO:0000256" key="11">
    <source>
        <dbReference type="ARBA" id="ARBA00023299"/>
    </source>
</evidence>
<evidence type="ECO:0000256" key="4">
    <source>
        <dbReference type="ARBA" id="ARBA00012640"/>
    </source>
</evidence>
<dbReference type="Pfam" id="PF12710">
    <property type="entry name" value="HAD"/>
    <property type="match status" value="1"/>
</dbReference>
<evidence type="ECO:0000256" key="12">
    <source>
        <dbReference type="ARBA" id="ARBA00030455"/>
    </source>
</evidence>
<dbReference type="SUPFAM" id="SSF52283">
    <property type="entry name" value="Formate/glycerate dehydrogenase catalytic domain-like"/>
    <property type="match status" value="1"/>
</dbReference>
<comment type="catalytic activity">
    <reaction evidence="15">
        <text>O-phospho-D-serine + H2O = D-serine + phosphate</text>
        <dbReference type="Rhea" id="RHEA:24873"/>
        <dbReference type="ChEBI" id="CHEBI:15377"/>
        <dbReference type="ChEBI" id="CHEBI:35247"/>
        <dbReference type="ChEBI" id="CHEBI:43474"/>
        <dbReference type="ChEBI" id="CHEBI:58680"/>
        <dbReference type="EC" id="3.1.3.3"/>
    </reaction>
</comment>
<organism evidence="17 18">
    <name type="scientific">Pedobacter terrae</name>
    <dbReference type="NCBI Taxonomy" id="405671"/>
    <lineage>
        <taxon>Bacteria</taxon>
        <taxon>Pseudomonadati</taxon>
        <taxon>Bacteroidota</taxon>
        <taxon>Sphingobacteriia</taxon>
        <taxon>Sphingobacteriales</taxon>
        <taxon>Sphingobacteriaceae</taxon>
        <taxon>Pedobacter</taxon>
    </lineage>
</organism>
<dbReference type="InterPro" id="IPR050582">
    <property type="entry name" value="HAD-like_SerB"/>
</dbReference>
<dbReference type="InterPro" id="IPR023214">
    <property type="entry name" value="HAD_sf"/>
</dbReference>
<evidence type="ECO:0000256" key="14">
    <source>
        <dbReference type="ARBA" id="ARBA00048138"/>
    </source>
</evidence>
<dbReference type="Gene3D" id="3.40.50.1000">
    <property type="entry name" value="HAD superfamily/HAD-like"/>
    <property type="match status" value="1"/>
</dbReference>
<keyword evidence="7" id="KW-0028">Amino-acid biosynthesis</keyword>
<dbReference type="InterPro" id="IPR036412">
    <property type="entry name" value="HAD-like_sf"/>
</dbReference>
<dbReference type="PANTHER" id="PTHR43344">
    <property type="entry name" value="PHOSPHOSERINE PHOSPHATASE"/>
    <property type="match status" value="1"/>
</dbReference>
<comment type="catalytic activity">
    <reaction evidence="13">
        <text>(R)-2-hydroxyglutarate + NAD(+) = 2-oxoglutarate + NADH + H(+)</text>
        <dbReference type="Rhea" id="RHEA:49612"/>
        <dbReference type="ChEBI" id="CHEBI:15378"/>
        <dbReference type="ChEBI" id="CHEBI:15801"/>
        <dbReference type="ChEBI" id="CHEBI:16810"/>
        <dbReference type="ChEBI" id="CHEBI:57540"/>
        <dbReference type="ChEBI" id="CHEBI:57945"/>
        <dbReference type="EC" id="1.1.1.399"/>
    </reaction>
</comment>
<feature type="domain" description="ACT" evidence="16">
    <location>
        <begin position="364"/>
        <end position="433"/>
    </location>
</feature>
<evidence type="ECO:0000256" key="2">
    <source>
        <dbReference type="ARBA" id="ARBA00003800"/>
    </source>
</evidence>
<dbReference type="PANTHER" id="PTHR43344:SF2">
    <property type="entry name" value="PHOSPHOSERINE PHOSPHATASE"/>
    <property type="match status" value="1"/>
</dbReference>
<dbReference type="GO" id="GO:0016616">
    <property type="term" value="F:oxidoreductase activity, acting on the CH-OH group of donors, NAD or NADP as acceptor"/>
    <property type="evidence" value="ECO:0007669"/>
    <property type="project" value="InterPro"/>
</dbReference>
<dbReference type="Gene3D" id="1.10.150.210">
    <property type="entry name" value="Phosphoserine phosphatase, domain 2"/>
    <property type="match status" value="1"/>
</dbReference>
<evidence type="ECO:0000259" key="16">
    <source>
        <dbReference type="PROSITE" id="PS51671"/>
    </source>
</evidence>
<comment type="cofactor">
    <cofactor evidence="1">
        <name>Mg(2+)</name>
        <dbReference type="ChEBI" id="CHEBI:18420"/>
    </cofactor>
</comment>
<dbReference type="OrthoDB" id="9777288at2"/>
<sequence>MPKQKAYYIIDFDSTFTQVEALDELARISLKNHPDKEAIFQKIEDYTNFAMEGKLSFSESLAQRVKLLEANEDHLKQLIKHLKKKVSTSFSRNAEFFKKHADEVLIVSGGFKEFITPVVSQYHIKKENIYANTFVTTGDGKIIDYDHANPLSEEGGKVKLLQHLKLEGELFGIGDGYSDFQLRESGIINKFFAFTENIARESIVSKADHVTPSFDEFLYVNDLPRAISYPKNRILCLVIGDVDPLAISILKNDGLSIRHKDSFEDKYIKDVGIIVLADGEKISKEQLKNAAKLKTIGYLGNAKNKIDLNLCTTQGIVVFDDPKNNPRNISFIPKRVADFMNTGATYLSANFPNLQLPKIDKSHRLIHIHKNVPGIMAKINTVFAKHDINIVSQFLMTNPEIGYAITDINAQYDKQLFKSLKKIEQTIKFRVLY</sequence>
<dbReference type="GO" id="GO:0051287">
    <property type="term" value="F:NAD binding"/>
    <property type="evidence" value="ECO:0007669"/>
    <property type="project" value="InterPro"/>
</dbReference>
<keyword evidence="11" id="KW-0718">Serine biosynthesis</keyword>
<dbReference type="Gene3D" id="3.40.50.720">
    <property type="entry name" value="NAD(P)-binding Rossmann-like Domain"/>
    <property type="match status" value="1"/>
</dbReference>
<gene>
    <name evidence="17" type="ORF">SAMN05421827_12125</name>
</gene>
<dbReference type="STRING" id="405671.SAMN05421827_12125"/>
<evidence type="ECO:0000313" key="18">
    <source>
        <dbReference type="Proteomes" id="UP000199643"/>
    </source>
</evidence>
<evidence type="ECO:0000256" key="6">
    <source>
        <dbReference type="ARBA" id="ARBA00021582"/>
    </source>
</evidence>
<dbReference type="GO" id="GO:0000287">
    <property type="term" value="F:magnesium ion binding"/>
    <property type="evidence" value="ECO:0007669"/>
    <property type="project" value="TreeGrafter"/>
</dbReference>
<dbReference type="EC" id="1.1.1.399" evidence="5"/>
<accession>A0A1G8BFH0</accession>
<evidence type="ECO:0000313" key="17">
    <source>
        <dbReference type="EMBL" id="SDH31763.1"/>
    </source>
</evidence>
<evidence type="ECO:0000256" key="3">
    <source>
        <dbReference type="ARBA" id="ARBA00005135"/>
    </source>
</evidence>
<keyword evidence="10" id="KW-0460">Magnesium</keyword>
<dbReference type="GO" id="GO:0006564">
    <property type="term" value="P:L-serine biosynthetic process"/>
    <property type="evidence" value="ECO:0007669"/>
    <property type="project" value="UniProtKB-KW"/>
</dbReference>
<dbReference type="EMBL" id="FNCH01000021">
    <property type="protein sequence ID" value="SDH31763.1"/>
    <property type="molecule type" value="Genomic_DNA"/>
</dbReference>
<dbReference type="EC" id="3.1.3.3" evidence="4"/>
<keyword evidence="8" id="KW-0479">Metal-binding</keyword>
<protein>
    <recommendedName>
        <fullName evidence="6">D-3-phosphoglycerate dehydrogenase</fullName>
        <ecNumber evidence="5">1.1.1.399</ecNumber>
        <ecNumber evidence="4">3.1.3.3</ecNumber>
    </recommendedName>
    <alternativeName>
        <fullName evidence="12">2-oxoglutarate reductase</fullName>
    </alternativeName>
</protein>
<keyword evidence="18" id="KW-1185">Reference proteome</keyword>
<dbReference type="Proteomes" id="UP000199643">
    <property type="component" value="Unassembled WGS sequence"/>
</dbReference>
<dbReference type="SUPFAM" id="SSF55021">
    <property type="entry name" value="ACT-like"/>
    <property type="match status" value="1"/>
</dbReference>
<evidence type="ECO:0000256" key="15">
    <source>
        <dbReference type="ARBA" id="ARBA00048523"/>
    </source>
</evidence>
<name>A0A1G8BFH0_9SPHI</name>
<dbReference type="RefSeq" id="WP_090503283.1">
    <property type="nucleotide sequence ID" value="NZ_FNCH01000021.1"/>
</dbReference>
<dbReference type="Pfam" id="PF00389">
    <property type="entry name" value="2-Hacid_dh"/>
    <property type="match status" value="1"/>
</dbReference>
<keyword evidence="9" id="KW-0378">Hydrolase</keyword>
<dbReference type="InterPro" id="IPR054480">
    <property type="entry name" value="AHAS_small-like_ACT"/>
</dbReference>
<dbReference type="NCBIfam" id="TIGR01488">
    <property type="entry name" value="HAD-SF-IB"/>
    <property type="match status" value="1"/>
</dbReference>
<dbReference type="CDD" id="cd04901">
    <property type="entry name" value="ACT_3PGDH"/>
    <property type="match status" value="1"/>
</dbReference>
<comment type="catalytic activity">
    <reaction evidence="14">
        <text>O-phospho-L-serine + H2O = L-serine + phosphate</text>
        <dbReference type="Rhea" id="RHEA:21208"/>
        <dbReference type="ChEBI" id="CHEBI:15377"/>
        <dbReference type="ChEBI" id="CHEBI:33384"/>
        <dbReference type="ChEBI" id="CHEBI:43474"/>
        <dbReference type="ChEBI" id="CHEBI:57524"/>
        <dbReference type="EC" id="3.1.3.3"/>
    </reaction>
</comment>
<dbReference type="GO" id="GO:0036424">
    <property type="term" value="F:L-phosphoserine phosphatase activity"/>
    <property type="evidence" value="ECO:0007669"/>
    <property type="project" value="TreeGrafter"/>
</dbReference>
<dbReference type="InterPro" id="IPR045865">
    <property type="entry name" value="ACT-like_dom_sf"/>
</dbReference>
<dbReference type="PROSITE" id="PS51671">
    <property type="entry name" value="ACT"/>
    <property type="match status" value="1"/>
</dbReference>
<evidence type="ECO:0000256" key="1">
    <source>
        <dbReference type="ARBA" id="ARBA00001946"/>
    </source>
</evidence>
<evidence type="ECO:0000256" key="5">
    <source>
        <dbReference type="ARBA" id="ARBA00013001"/>
    </source>
</evidence>
<evidence type="ECO:0000256" key="9">
    <source>
        <dbReference type="ARBA" id="ARBA00022801"/>
    </source>
</evidence>
<evidence type="ECO:0000256" key="8">
    <source>
        <dbReference type="ARBA" id="ARBA00022723"/>
    </source>
</evidence>
<dbReference type="Pfam" id="PF22629">
    <property type="entry name" value="ACT_AHAS_ss"/>
    <property type="match status" value="1"/>
</dbReference>
<evidence type="ECO:0000256" key="7">
    <source>
        <dbReference type="ARBA" id="ARBA00022605"/>
    </source>
</evidence>
<evidence type="ECO:0000256" key="13">
    <source>
        <dbReference type="ARBA" id="ARBA00048126"/>
    </source>
</evidence>
<evidence type="ECO:0000256" key="10">
    <source>
        <dbReference type="ARBA" id="ARBA00022842"/>
    </source>
</evidence>
<dbReference type="AlphaFoldDB" id="A0A1G8BFH0"/>
<comment type="pathway">
    <text evidence="3">Amino-acid biosynthesis; L-serine biosynthesis; L-serine from 3-phospho-D-glycerate: step 3/3.</text>
</comment>
<proteinExistence type="predicted"/>
<dbReference type="InterPro" id="IPR006139">
    <property type="entry name" value="D-isomer_2_OHA_DH_cat_dom"/>
</dbReference>
<dbReference type="SUPFAM" id="SSF56784">
    <property type="entry name" value="HAD-like"/>
    <property type="match status" value="1"/>
</dbReference>
<dbReference type="Gene3D" id="3.30.70.260">
    <property type="match status" value="1"/>
</dbReference>
<dbReference type="GO" id="GO:0005737">
    <property type="term" value="C:cytoplasm"/>
    <property type="evidence" value="ECO:0007669"/>
    <property type="project" value="TreeGrafter"/>
</dbReference>
<dbReference type="InterPro" id="IPR002912">
    <property type="entry name" value="ACT_dom"/>
</dbReference>
<reference evidence="18" key="1">
    <citation type="submission" date="2016-10" db="EMBL/GenBank/DDBJ databases">
        <authorList>
            <person name="Varghese N."/>
            <person name="Submissions S."/>
        </authorList>
    </citation>
    <scope>NUCLEOTIDE SEQUENCE [LARGE SCALE GENOMIC DNA]</scope>
    <source>
        <strain evidence="18">DSM 17933</strain>
    </source>
</reference>